<evidence type="ECO:0000313" key="3">
    <source>
        <dbReference type="EMBL" id="KAF8817951.1"/>
    </source>
</evidence>
<feature type="region of interest" description="Disordered" evidence="1">
    <location>
        <begin position="310"/>
        <end position="340"/>
    </location>
</feature>
<feature type="compositionally biased region" description="Low complexity" evidence="1">
    <location>
        <begin position="319"/>
        <end position="334"/>
    </location>
</feature>
<gene>
    <name evidence="3" type="ORF">IE077_002599</name>
</gene>
<accession>A0ABQ7J4B6</accession>
<dbReference type="InterPro" id="IPR007052">
    <property type="entry name" value="CS_dom"/>
</dbReference>
<name>A0ABQ7J4B6_9APIC</name>
<evidence type="ECO:0000259" key="2">
    <source>
        <dbReference type="PROSITE" id="PS51203"/>
    </source>
</evidence>
<dbReference type="InterPro" id="IPR008978">
    <property type="entry name" value="HSP20-like_chaperone"/>
</dbReference>
<feature type="domain" description="CS" evidence="2">
    <location>
        <begin position="161"/>
        <end position="287"/>
    </location>
</feature>
<dbReference type="SUPFAM" id="SSF49764">
    <property type="entry name" value="HSP20-like chaperones"/>
    <property type="match status" value="1"/>
</dbReference>
<dbReference type="Gene3D" id="2.60.40.790">
    <property type="match status" value="1"/>
</dbReference>
<protein>
    <submittedName>
        <fullName evidence="3">CS domain-containing protein</fullName>
    </submittedName>
</protein>
<evidence type="ECO:0000256" key="1">
    <source>
        <dbReference type="SAM" id="MobiDB-lite"/>
    </source>
</evidence>
<evidence type="ECO:0000313" key="4">
    <source>
        <dbReference type="Proteomes" id="UP000823046"/>
    </source>
</evidence>
<reference evidence="3 4" key="1">
    <citation type="journal article" date="2020" name="bioRxiv">
        <title>Metabolic contributions of an alphaproteobacterial endosymbiont in the apicomplexan Cardiosporidium cionae.</title>
        <authorList>
            <person name="Hunter E.S."/>
            <person name="Paight C.J."/>
            <person name="Lane C.E."/>
        </authorList>
    </citation>
    <scope>NUCLEOTIDE SEQUENCE [LARGE SCALE GENOMIC DNA]</scope>
    <source>
        <strain evidence="3">ESH_2018</strain>
    </source>
</reference>
<keyword evidence="4" id="KW-1185">Reference proteome</keyword>
<proteinExistence type="predicted"/>
<organism evidence="3 4">
    <name type="scientific">Cardiosporidium cionae</name>
    <dbReference type="NCBI Taxonomy" id="476202"/>
    <lineage>
        <taxon>Eukaryota</taxon>
        <taxon>Sar</taxon>
        <taxon>Alveolata</taxon>
        <taxon>Apicomplexa</taxon>
        <taxon>Aconoidasida</taxon>
        <taxon>Nephromycida</taxon>
        <taxon>Cardiosporidium</taxon>
    </lineage>
</organism>
<comment type="caution">
    <text evidence="3">The sequence shown here is derived from an EMBL/GenBank/DDBJ whole genome shotgun (WGS) entry which is preliminary data.</text>
</comment>
<sequence length="340" mass="38332">MVWTGRTCSMAGLFKPGFRVLKSPFLMFVLLCFSSYPNFFPSKLLHQSDSSVFSFYTVNPLVAAENVPLANINSSIYSNFISEKDVIFFQSTIGANRPVEGMDLSVTISRAWWNASRYLILKSHEQGFDVSSTVRSTVGIIFSHGEELLRLLNKQHADVIVLSPAFQWAQSLDTIYLSIKFAYRWNSPGALSVEEEKVETFEKNFYFSGIGTHSGVKKKYELDLILFDSVIPELHGMGEEGIVASVRTPIFLVHICALQQTQWNFASVGKMYVELKKASPAIWERMTQEKKKIPNMLIWWDMQEKVDNRRTPLTGGATGQTSESSTSTHSASFTKNADEL</sequence>
<dbReference type="PROSITE" id="PS51203">
    <property type="entry name" value="CS"/>
    <property type="match status" value="1"/>
</dbReference>
<dbReference type="Proteomes" id="UP000823046">
    <property type="component" value="Unassembled WGS sequence"/>
</dbReference>
<dbReference type="EMBL" id="JADAQX010001182">
    <property type="protein sequence ID" value="KAF8817951.1"/>
    <property type="molecule type" value="Genomic_DNA"/>
</dbReference>